<feature type="chain" id="PRO_5034524052" evidence="1">
    <location>
        <begin position="23"/>
        <end position="117"/>
    </location>
</feature>
<protein>
    <submittedName>
        <fullName evidence="2">Uncharacterized protein</fullName>
    </submittedName>
</protein>
<dbReference type="AlphaFoldDB" id="A0A8D8LH11"/>
<accession>A0A8D8LH11</accession>
<evidence type="ECO:0000256" key="1">
    <source>
        <dbReference type="SAM" id="SignalP"/>
    </source>
</evidence>
<keyword evidence="1" id="KW-0732">Signal</keyword>
<feature type="signal peptide" evidence="1">
    <location>
        <begin position="1"/>
        <end position="22"/>
    </location>
</feature>
<proteinExistence type="predicted"/>
<reference evidence="2" key="1">
    <citation type="submission" date="2021-05" db="EMBL/GenBank/DDBJ databases">
        <authorList>
            <person name="Alioto T."/>
            <person name="Alioto T."/>
            <person name="Gomez Garrido J."/>
        </authorList>
    </citation>
    <scope>NUCLEOTIDE SEQUENCE</scope>
</reference>
<sequence length="117" mass="14018">MIIPPFLFHCFTLTLSPSLVQIIEQDFQILNRPLFSLIFQIYFVKENYSKNDRNKRVEFGLKIQGRFRFTNDKFCFNLSTCTEYLPILTHIHFKSLLLFFLQNQDSGTLFQKLLKKK</sequence>
<dbReference type="EMBL" id="HBUF01011279">
    <property type="protein sequence ID" value="CAG6608338.1"/>
    <property type="molecule type" value="Transcribed_RNA"/>
</dbReference>
<organism evidence="2">
    <name type="scientific">Cacopsylla melanoneura</name>
    <dbReference type="NCBI Taxonomy" id="428564"/>
    <lineage>
        <taxon>Eukaryota</taxon>
        <taxon>Metazoa</taxon>
        <taxon>Ecdysozoa</taxon>
        <taxon>Arthropoda</taxon>
        <taxon>Hexapoda</taxon>
        <taxon>Insecta</taxon>
        <taxon>Pterygota</taxon>
        <taxon>Neoptera</taxon>
        <taxon>Paraneoptera</taxon>
        <taxon>Hemiptera</taxon>
        <taxon>Sternorrhyncha</taxon>
        <taxon>Psylloidea</taxon>
        <taxon>Psyllidae</taxon>
        <taxon>Psyllinae</taxon>
        <taxon>Cacopsylla</taxon>
    </lineage>
</organism>
<name>A0A8D8LH11_9HEMI</name>
<evidence type="ECO:0000313" key="2">
    <source>
        <dbReference type="EMBL" id="CAG6608338.1"/>
    </source>
</evidence>